<evidence type="ECO:0000313" key="3">
    <source>
        <dbReference type="Proteomes" id="UP000279089"/>
    </source>
</evidence>
<protein>
    <submittedName>
        <fullName evidence="2">VOC family protein</fullName>
    </submittedName>
</protein>
<dbReference type="Proteomes" id="UP000279089">
    <property type="component" value="Unassembled WGS sequence"/>
</dbReference>
<reference evidence="3" key="1">
    <citation type="submission" date="2018-11" db="EMBL/GenBank/DDBJ databases">
        <title>Chitinophaga lutea sp.nov., isolate from arsenic contaminated soil.</title>
        <authorList>
            <person name="Zong Y."/>
        </authorList>
    </citation>
    <scope>NUCLEOTIDE SEQUENCE [LARGE SCALE GENOMIC DNA]</scope>
    <source>
        <strain evidence="3">YLT18</strain>
    </source>
</reference>
<comment type="caution">
    <text evidence="2">The sequence shown here is derived from an EMBL/GenBank/DDBJ whole genome shotgun (WGS) entry which is preliminary data.</text>
</comment>
<dbReference type="InterPro" id="IPR052164">
    <property type="entry name" value="Anthracycline_SecMetBiosynth"/>
</dbReference>
<dbReference type="Pfam" id="PF00903">
    <property type="entry name" value="Glyoxalase"/>
    <property type="match status" value="1"/>
</dbReference>
<dbReference type="PANTHER" id="PTHR33993">
    <property type="entry name" value="GLYOXALASE-RELATED"/>
    <property type="match status" value="1"/>
</dbReference>
<organism evidence="2 3">
    <name type="scientific">Chitinophaga barathri</name>
    <dbReference type="NCBI Taxonomy" id="1647451"/>
    <lineage>
        <taxon>Bacteria</taxon>
        <taxon>Pseudomonadati</taxon>
        <taxon>Bacteroidota</taxon>
        <taxon>Chitinophagia</taxon>
        <taxon>Chitinophagales</taxon>
        <taxon>Chitinophagaceae</taxon>
        <taxon>Chitinophaga</taxon>
    </lineage>
</organism>
<dbReference type="CDD" id="cd07247">
    <property type="entry name" value="SgaA_N_like"/>
    <property type="match status" value="1"/>
</dbReference>
<dbReference type="AlphaFoldDB" id="A0A3N4MD76"/>
<proteinExistence type="predicted"/>
<dbReference type="PROSITE" id="PS51819">
    <property type="entry name" value="VOC"/>
    <property type="match status" value="1"/>
</dbReference>
<feature type="domain" description="VOC" evidence="1">
    <location>
        <begin position="3"/>
        <end position="121"/>
    </location>
</feature>
<evidence type="ECO:0000259" key="1">
    <source>
        <dbReference type="PROSITE" id="PS51819"/>
    </source>
</evidence>
<dbReference type="SUPFAM" id="SSF54593">
    <property type="entry name" value="Glyoxalase/Bleomycin resistance protein/Dihydroxybiphenyl dioxygenase"/>
    <property type="match status" value="1"/>
</dbReference>
<name>A0A3N4MD76_9BACT</name>
<accession>A0A3N4MD76</accession>
<dbReference type="Gene3D" id="3.10.180.10">
    <property type="entry name" value="2,3-Dihydroxybiphenyl 1,2-Dioxygenase, domain 1"/>
    <property type="match status" value="1"/>
</dbReference>
<dbReference type="InterPro" id="IPR029068">
    <property type="entry name" value="Glyas_Bleomycin-R_OHBP_Dase"/>
</dbReference>
<keyword evidence="3" id="KW-1185">Reference proteome</keyword>
<dbReference type="InterPro" id="IPR004360">
    <property type="entry name" value="Glyas_Fos-R_dOase_dom"/>
</dbReference>
<gene>
    <name evidence="2" type="ORF">EG028_09405</name>
</gene>
<dbReference type="OrthoDB" id="9804235at2"/>
<sequence>MKNLVSIVEIPAADLSRSVTFYQAILGILIEQTEMDGVQMGVFPSDGEGVSIVLAKGKDYKPTRDGAVVYLNAGDDLQTVLDKIGPNGGKVLVPKTQISPEMGFFAMFTDTEGNKLGLHSMH</sequence>
<dbReference type="EMBL" id="RMBX01000004">
    <property type="protein sequence ID" value="RPD41518.1"/>
    <property type="molecule type" value="Genomic_DNA"/>
</dbReference>
<dbReference type="RefSeq" id="WP_120516367.1">
    <property type="nucleotide sequence ID" value="NZ_QXZY01000005.1"/>
</dbReference>
<dbReference type="PANTHER" id="PTHR33993:SF2">
    <property type="entry name" value="VOC DOMAIN-CONTAINING PROTEIN"/>
    <property type="match status" value="1"/>
</dbReference>
<evidence type="ECO:0000313" key="2">
    <source>
        <dbReference type="EMBL" id="RPD41518.1"/>
    </source>
</evidence>
<dbReference type="InterPro" id="IPR037523">
    <property type="entry name" value="VOC_core"/>
</dbReference>